<protein>
    <recommendedName>
        <fullName evidence="1">RNA-directed DNA polymerase</fullName>
        <ecNumber evidence="1">2.7.7.49</ecNumber>
    </recommendedName>
</protein>
<dbReference type="PANTHER" id="PTHR37984:SF5">
    <property type="entry name" value="PROTEIN NYNRIN-LIKE"/>
    <property type="match status" value="1"/>
</dbReference>
<feature type="domain" description="Integrase zinc-binding" evidence="2">
    <location>
        <begin position="7"/>
        <end position="44"/>
    </location>
</feature>
<evidence type="ECO:0000256" key="1">
    <source>
        <dbReference type="ARBA" id="ARBA00012493"/>
    </source>
</evidence>
<dbReference type="Pfam" id="PF17921">
    <property type="entry name" value="Integrase_H2C2"/>
    <property type="match status" value="1"/>
</dbReference>
<keyword evidence="3" id="KW-1185">Reference proteome</keyword>
<evidence type="ECO:0000259" key="2">
    <source>
        <dbReference type="Pfam" id="PF17921"/>
    </source>
</evidence>
<dbReference type="Gene3D" id="1.10.340.70">
    <property type="match status" value="1"/>
</dbReference>
<dbReference type="InterPro" id="IPR050951">
    <property type="entry name" value="Retrovirus_Pol_polyprotein"/>
</dbReference>
<reference evidence="4" key="1">
    <citation type="submission" date="2022-11" db="UniProtKB">
        <authorList>
            <consortium name="WormBaseParasite"/>
        </authorList>
    </citation>
    <scope>IDENTIFICATION</scope>
</reference>
<organism evidence="3 4">
    <name type="scientific">Romanomermis culicivorax</name>
    <name type="common">Nematode worm</name>
    <dbReference type="NCBI Taxonomy" id="13658"/>
    <lineage>
        <taxon>Eukaryota</taxon>
        <taxon>Metazoa</taxon>
        <taxon>Ecdysozoa</taxon>
        <taxon>Nematoda</taxon>
        <taxon>Enoplea</taxon>
        <taxon>Dorylaimia</taxon>
        <taxon>Mermithida</taxon>
        <taxon>Mermithoidea</taxon>
        <taxon>Mermithidae</taxon>
        <taxon>Romanomermis</taxon>
    </lineage>
</organism>
<name>A0A915IKJ7_ROMCU</name>
<dbReference type="WBParaSite" id="nRc.2.0.1.t14702-RA">
    <property type="protein sequence ID" value="nRc.2.0.1.t14702-RA"/>
    <property type="gene ID" value="nRc.2.0.1.g14702"/>
</dbReference>
<dbReference type="AlphaFoldDB" id="A0A915IKJ7"/>
<evidence type="ECO:0000313" key="4">
    <source>
        <dbReference type="WBParaSite" id="nRc.2.0.1.t14702-RA"/>
    </source>
</evidence>
<proteinExistence type="predicted"/>
<dbReference type="PANTHER" id="PTHR37984">
    <property type="entry name" value="PROTEIN CBG26694"/>
    <property type="match status" value="1"/>
</dbReference>
<dbReference type="GO" id="GO:0003964">
    <property type="term" value="F:RNA-directed DNA polymerase activity"/>
    <property type="evidence" value="ECO:0007669"/>
    <property type="project" value="UniProtKB-EC"/>
</dbReference>
<dbReference type="Proteomes" id="UP000887565">
    <property type="component" value="Unplaced"/>
</dbReference>
<sequence>MNKVLEEHSGIDRAKIKLRETYWWPGIAGDIKETIQHCQGCQDSAKSNPGLTIPTDPLPLPKAPWEKIVIDVTGPFATAPY</sequence>
<dbReference type="EC" id="2.7.7.49" evidence="1"/>
<accession>A0A915IKJ7</accession>
<dbReference type="InterPro" id="IPR041588">
    <property type="entry name" value="Integrase_H2C2"/>
</dbReference>
<evidence type="ECO:0000313" key="3">
    <source>
        <dbReference type="Proteomes" id="UP000887565"/>
    </source>
</evidence>